<feature type="region of interest" description="Disordered" evidence="8">
    <location>
        <begin position="312"/>
        <end position="337"/>
    </location>
</feature>
<proteinExistence type="inferred from homology"/>
<dbReference type="PROSITE" id="PS50109">
    <property type="entry name" value="HIS_KIN"/>
    <property type="match status" value="1"/>
</dbReference>
<dbReference type="EC" id="2.7.13.3" evidence="3"/>
<evidence type="ECO:0000256" key="3">
    <source>
        <dbReference type="ARBA" id="ARBA00012438"/>
    </source>
</evidence>
<evidence type="ECO:0000256" key="1">
    <source>
        <dbReference type="ARBA" id="ARBA00000085"/>
    </source>
</evidence>
<dbReference type="InterPro" id="IPR005467">
    <property type="entry name" value="His_kinase_dom"/>
</dbReference>
<dbReference type="SUPFAM" id="SSF55781">
    <property type="entry name" value="GAF domain-like"/>
    <property type="match status" value="2"/>
</dbReference>
<evidence type="ECO:0000256" key="7">
    <source>
        <dbReference type="SAM" id="Coils"/>
    </source>
</evidence>
<evidence type="ECO:0000313" key="11">
    <source>
        <dbReference type="EMBL" id="MCT7969366.1"/>
    </source>
</evidence>
<name>A0ABT2N0V1_9CYAN</name>
<protein>
    <recommendedName>
        <fullName evidence="3">histidine kinase</fullName>
        <ecNumber evidence="3">2.7.13.3</ecNumber>
    </recommendedName>
</protein>
<dbReference type="InterPro" id="IPR003661">
    <property type="entry name" value="HisK_dim/P_dom"/>
</dbReference>
<dbReference type="InterPro" id="IPR036097">
    <property type="entry name" value="HisK_dim/P_sf"/>
</dbReference>
<comment type="caution">
    <text evidence="11">The sequence shown here is derived from an EMBL/GenBank/DDBJ whole genome shotgun (WGS) entry which is preliminary data.</text>
</comment>
<evidence type="ECO:0000256" key="5">
    <source>
        <dbReference type="ARBA" id="ARBA00022777"/>
    </source>
</evidence>
<dbReference type="InterPro" id="IPR036890">
    <property type="entry name" value="HATPase_C_sf"/>
</dbReference>
<dbReference type="InterPro" id="IPR016132">
    <property type="entry name" value="Phyto_chromo_attachment"/>
</dbReference>
<feature type="coiled-coil region" evidence="7">
    <location>
        <begin position="462"/>
        <end position="499"/>
    </location>
</feature>
<dbReference type="Gene3D" id="3.30.565.10">
    <property type="entry name" value="Histidine kinase-like ATPase, C-terminal domain"/>
    <property type="match status" value="1"/>
</dbReference>
<sequence length="809" mass="89035">MTFTLKKLYGKKEIRSAIEGCVTALDSPIALLDAGGAVIVGVQETNFSKYPVVVNGELIGWVCGGEKVGAIASMISCLATQEVEKKALAREVLGKYRELTLLYNISEKIIGSLDIKEVAGIVLEEAQRGIKASSGAVMLWEEGSDRLESIQTFGPAGGCFSELAATATLVNRSVETGRGEIVNDIGWELAPESGPHQPPGLASVMCVPLKTKEKVIGAIAIGNRESLGYSAEDLKLLTALASQAASAIAALAHENKLKESRRQAILFRLATQIRQSLELSTILETAVTEIRNLLRVDRCLFAWYNPAKSNIRSRESAEADERPPEPSSERSLRHHPGHFSHLTLHTSDYWQVINEAKHPALPSVIGDYATSEVGGLASKLLKMEIVRVDDVTKLTDSVMRQFFLKQDVSSILAVPIETRLGKRGFVACANSSKIRPWSDDEIELLEAVGNQLAIAIDQAQLYQQSLHSAQVAREKAEELEKTLVELQQTEAQLVQSEKMSGLGQLVAGIAHEINNPVNFIHGNLVHVNNYTLELLTVLNLYQKYYPEPVAELESAIEEMDVEFLMDDLPKLLSSMKLGTDRIRAIVQSLRLFSRVDESDMKRANIRDGIESTLMILQHRLNAQPGRLPIQLIFEDGDLPLVECYPGQLNQVFMNLMANAIDALEEAMASGQGSKSQTLPVLRIRTERVDFPEFDSDGELLENSRSPRVRITIADNGIGMTEAVRRRLFDPFFTTKAVGKGTGLGLSISYQIVVEKHRGTLECISEPDQGAEFIIELPIFQSKSQGNVSFFDRNTGMRDGKSVVHHIQNC</sequence>
<dbReference type="PANTHER" id="PTHR43065:SF50">
    <property type="entry name" value="HISTIDINE KINASE"/>
    <property type="match status" value="1"/>
</dbReference>
<dbReference type="PRINTS" id="PR00344">
    <property type="entry name" value="BCTRLSENSOR"/>
</dbReference>
<dbReference type="SMART" id="SM00065">
    <property type="entry name" value="GAF"/>
    <property type="match status" value="2"/>
</dbReference>
<feature type="domain" description="Histidine kinase" evidence="10">
    <location>
        <begin position="508"/>
        <end position="780"/>
    </location>
</feature>
<feature type="domain" description="Phytochrome chromophore attachment site" evidence="9">
    <location>
        <begin position="278"/>
        <end position="451"/>
    </location>
</feature>
<keyword evidence="7" id="KW-0175">Coiled coil</keyword>
<dbReference type="RefSeq" id="WP_368008835.1">
    <property type="nucleotide sequence ID" value="NZ_JAMXFF010000048.1"/>
</dbReference>
<dbReference type="InterPro" id="IPR003594">
    <property type="entry name" value="HATPase_dom"/>
</dbReference>
<accession>A0ABT2N0V1</accession>
<dbReference type="CDD" id="cd00082">
    <property type="entry name" value="HisKA"/>
    <property type="match status" value="1"/>
</dbReference>
<dbReference type="PANTHER" id="PTHR43065">
    <property type="entry name" value="SENSOR HISTIDINE KINASE"/>
    <property type="match status" value="1"/>
</dbReference>
<evidence type="ECO:0000259" key="10">
    <source>
        <dbReference type="PROSITE" id="PS50109"/>
    </source>
</evidence>
<dbReference type="SUPFAM" id="SSF47384">
    <property type="entry name" value="Homodimeric domain of signal transducing histidine kinase"/>
    <property type="match status" value="1"/>
</dbReference>
<evidence type="ECO:0000256" key="8">
    <source>
        <dbReference type="SAM" id="MobiDB-lite"/>
    </source>
</evidence>
<dbReference type="SMART" id="SM00387">
    <property type="entry name" value="HATPase_c"/>
    <property type="match status" value="1"/>
</dbReference>
<feature type="compositionally biased region" description="Basic and acidic residues" evidence="8">
    <location>
        <begin position="312"/>
        <end position="331"/>
    </location>
</feature>
<keyword evidence="5" id="KW-0418">Kinase</keyword>
<evidence type="ECO:0000256" key="2">
    <source>
        <dbReference type="ARBA" id="ARBA00006402"/>
    </source>
</evidence>
<organism evidence="11 12">
    <name type="scientific">Laspinema palackyanum D2a</name>
    <dbReference type="NCBI Taxonomy" id="2953684"/>
    <lineage>
        <taxon>Bacteria</taxon>
        <taxon>Bacillati</taxon>
        <taxon>Cyanobacteriota</taxon>
        <taxon>Cyanophyceae</taxon>
        <taxon>Oscillatoriophycideae</taxon>
        <taxon>Oscillatoriales</taxon>
        <taxon>Laspinemataceae</taxon>
        <taxon>Laspinema</taxon>
        <taxon>Laspinema palackyanum</taxon>
    </lineage>
</organism>
<dbReference type="Pfam" id="PF02518">
    <property type="entry name" value="HATPase_c"/>
    <property type="match status" value="1"/>
</dbReference>
<dbReference type="EMBL" id="JAMXFF010000048">
    <property type="protein sequence ID" value="MCT7969366.1"/>
    <property type="molecule type" value="Genomic_DNA"/>
</dbReference>
<dbReference type="Pfam" id="PF13185">
    <property type="entry name" value="GAF_2"/>
    <property type="match status" value="1"/>
</dbReference>
<dbReference type="Gene3D" id="3.30.450.40">
    <property type="match status" value="2"/>
</dbReference>
<dbReference type="InterPro" id="IPR029016">
    <property type="entry name" value="GAF-like_dom_sf"/>
</dbReference>
<reference evidence="11 12" key="1">
    <citation type="journal article" date="2022" name="Front. Microbiol.">
        <title>High genomic differentiation and limited gene flow indicate recent cryptic speciation within the genus Laspinema (cyanobacteria).</title>
        <authorList>
            <person name="Stanojkovic A."/>
            <person name="Skoupy S."/>
            <person name="Skaloud P."/>
            <person name="Dvorak P."/>
        </authorList>
    </citation>
    <scope>NUCLEOTIDE SEQUENCE [LARGE SCALE GENOMIC DNA]</scope>
    <source>
        <strain evidence="11 12">D2a</strain>
    </source>
</reference>
<keyword evidence="12" id="KW-1185">Reference proteome</keyword>
<dbReference type="SUPFAM" id="SSF55874">
    <property type="entry name" value="ATPase domain of HSP90 chaperone/DNA topoisomerase II/histidine kinase"/>
    <property type="match status" value="1"/>
</dbReference>
<keyword evidence="5" id="KW-0808">Transferase</keyword>
<evidence type="ECO:0000256" key="6">
    <source>
        <dbReference type="ARBA" id="ARBA00023012"/>
    </source>
</evidence>
<evidence type="ECO:0000259" key="9">
    <source>
        <dbReference type="PROSITE" id="PS50046"/>
    </source>
</evidence>
<dbReference type="Pfam" id="PF01590">
    <property type="entry name" value="GAF"/>
    <property type="match status" value="1"/>
</dbReference>
<dbReference type="Gene3D" id="1.10.287.130">
    <property type="match status" value="1"/>
</dbReference>
<comment type="similarity">
    <text evidence="2">In the N-terminal section; belongs to the phytochrome family.</text>
</comment>
<dbReference type="InterPro" id="IPR003018">
    <property type="entry name" value="GAF"/>
</dbReference>
<dbReference type="InterPro" id="IPR004358">
    <property type="entry name" value="Sig_transdc_His_kin-like_C"/>
</dbReference>
<comment type="catalytic activity">
    <reaction evidence="1">
        <text>ATP + protein L-histidine = ADP + protein N-phospho-L-histidine.</text>
        <dbReference type="EC" id="2.7.13.3"/>
    </reaction>
</comment>
<evidence type="ECO:0000313" key="12">
    <source>
        <dbReference type="Proteomes" id="UP001525890"/>
    </source>
</evidence>
<gene>
    <name evidence="11" type="ORF">NG799_23910</name>
</gene>
<keyword evidence="4" id="KW-0597">Phosphoprotein</keyword>
<evidence type="ECO:0000256" key="4">
    <source>
        <dbReference type="ARBA" id="ARBA00022553"/>
    </source>
</evidence>
<dbReference type="PROSITE" id="PS50046">
    <property type="entry name" value="PHYTOCHROME_2"/>
    <property type="match status" value="1"/>
</dbReference>
<keyword evidence="6" id="KW-0902">Two-component regulatory system</keyword>
<dbReference type="Proteomes" id="UP001525890">
    <property type="component" value="Unassembled WGS sequence"/>
</dbReference>